<reference evidence="10" key="1">
    <citation type="submission" date="2017-09" db="EMBL/GenBank/DDBJ databases">
        <title>Depth-based differentiation of microbial function through sediment-hosted aquifers and enrichment of novel symbionts in the deep terrestrial subsurface.</title>
        <authorList>
            <person name="Probst A.J."/>
            <person name="Ladd B."/>
            <person name="Jarett J.K."/>
            <person name="Geller-Mcgrath D.E."/>
            <person name="Sieber C.M.K."/>
            <person name="Emerson J.B."/>
            <person name="Anantharaman K."/>
            <person name="Thomas B.C."/>
            <person name="Malmstrom R."/>
            <person name="Stieglmeier M."/>
            <person name="Klingl A."/>
            <person name="Woyke T."/>
            <person name="Ryan C.M."/>
            <person name="Banfield J.F."/>
        </authorList>
    </citation>
    <scope>NUCLEOTIDE SEQUENCE [LARGE SCALE GENOMIC DNA]</scope>
</reference>
<dbReference type="SUPFAM" id="SSF82689">
    <property type="entry name" value="Mechanosensitive channel protein MscS (YggB), C-terminal domain"/>
    <property type="match status" value="1"/>
</dbReference>
<protein>
    <recommendedName>
        <fullName evidence="11">Mechanosensitive ion channel family protein</fullName>
    </recommendedName>
</protein>
<evidence type="ECO:0000313" key="10">
    <source>
        <dbReference type="Proteomes" id="UP000229894"/>
    </source>
</evidence>
<dbReference type="PANTHER" id="PTHR30460">
    <property type="entry name" value="MODERATE CONDUCTANCE MECHANOSENSITIVE CHANNEL YBIO"/>
    <property type="match status" value="1"/>
</dbReference>
<dbReference type="Gene3D" id="2.30.30.60">
    <property type="match status" value="1"/>
</dbReference>
<accession>A0A2M7BUS8</accession>
<keyword evidence="3" id="KW-1003">Cell membrane</keyword>
<sequence>MSEWLLVLAPKYVVRDFLSGLFLILENQYRVGDVVCINDTCGSVENISLRMTVLRDLDGTVHNIPNGQINKASNLSKEFARVNLSLGIDYRSNLEKVIKVVNQVGRQLSEDSQWKDKIIKAPQFLRVDDFADSAIIIKILGETKPLQQWDVTGELRKRLKIAFDSEDIEIPFNQIVVHQAKG</sequence>
<dbReference type="Pfam" id="PF21082">
    <property type="entry name" value="MS_channel_3rd"/>
    <property type="match status" value="1"/>
</dbReference>
<dbReference type="Gene3D" id="3.30.70.100">
    <property type="match status" value="1"/>
</dbReference>
<dbReference type="SUPFAM" id="SSF50182">
    <property type="entry name" value="Sm-like ribonucleoproteins"/>
    <property type="match status" value="1"/>
</dbReference>
<dbReference type="InterPro" id="IPR011066">
    <property type="entry name" value="MscS_channel_C_sf"/>
</dbReference>
<keyword evidence="6" id="KW-0472">Membrane</keyword>
<dbReference type="GO" id="GO:0005886">
    <property type="term" value="C:plasma membrane"/>
    <property type="evidence" value="ECO:0007669"/>
    <property type="project" value="UniProtKB-SubCell"/>
</dbReference>
<keyword evidence="4" id="KW-0812">Transmembrane</keyword>
<dbReference type="PANTHER" id="PTHR30460:SF0">
    <property type="entry name" value="MODERATE CONDUCTANCE MECHANOSENSITIVE CHANNEL YBIO"/>
    <property type="match status" value="1"/>
</dbReference>
<organism evidence="9 10">
    <name type="scientific">Candidatus Portnoybacteria bacterium CG03_land_8_20_14_0_80_41_10</name>
    <dbReference type="NCBI Taxonomy" id="1974808"/>
    <lineage>
        <taxon>Bacteria</taxon>
        <taxon>Candidatus Portnoyibacteriota</taxon>
    </lineage>
</organism>
<dbReference type="Pfam" id="PF00924">
    <property type="entry name" value="MS_channel_2nd"/>
    <property type="match status" value="1"/>
</dbReference>
<evidence type="ECO:0000256" key="5">
    <source>
        <dbReference type="ARBA" id="ARBA00022989"/>
    </source>
</evidence>
<name>A0A2M7BUS8_9BACT</name>
<evidence type="ECO:0000256" key="1">
    <source>
        <dbReference type="ARBA" id="ARBA00004651"/>
    </source>
</evidence>
<dbReference type="InterPro" id="IPR023408">
    <property type="entry name" value="MscS_beta-dom_sf"/>
</dbReference>
<evidence type="ECO:0000256" key="4">
    <source>
        <dbReference type="ARBA" id="ARBA00022692"/>
    </source>
</evidence>
<dbReference type="GO" id="GO:0008381">
    <property type="term" value="F:mechanosensitive monoatomic ion channel activity"/>
    <property type="evidence" value="ECO:0007669"/>
    <property type="project" value="InterPro"/>
</dbReference>
<evidence type="ECO:0000256" key="3">
    <source>
        <dbReference type="ARBA" id="ARBA00022475"/>
    </source>
</evidence>
<evidence type="ECO:0000256" key="6">
    <source>
        <dbReference type="ARBA" id="ARBA00023136"/>
    </source>
</evidence>
<proteinExistence type="inferred from homology"/>
<evidence type="ECO:0000256" key="2">
    <source>
        <dbReference type="ARBA" id="ARBA00008017"/>
    </source>
</evidence>
<dbReference type="InterPro" id="IPR010920">
    <property type="entry name" value="LSM_dom_sf"/>
</dbReference>
<dbReference type="AlphaFoldDB" id="A0A2M7BUS8"/>
<keyword evidence="5" id="KW-1133">Transmembrane helix</keyword>
<dbReference type="InterPro" id="IPR045276">
    <property type="entry name" value="YbiO_bact"/>
</dbReference>
<comment type="caution">
    <text evidence="9">The sequence shown here is derived from an EMBL/GenBank/DDBJ whole genome shotgun (WGS) entry which is preliminary data.</text>
</comment>
<evidence type="ECO:0000259" key="8">
    <source>
        <dbReference type="Pfam" id="PF21082"/>
    </source>
</evidence>
<evidence type="ECO:0000259" key="7">
    <source>
        <dbReference type="Pfam" id="PF00924"/>
    </source>
</evidence>
<comment type="subcellular location">
    <subcellularLocation>
        <location evidence="1">Cell membrane</location>
        <topology evidence="1">Multi-pass membrane protein</topology>
    </subcellularLocation>
</comment>
<feature type="domain" description="Mechanosensitive ion channel MscS" evidence="7">
    <location>
        <begin position="13"/>
        <end position="76"/>
    </location>
</feature>
<dbReference type="EMBL" id="PEUX01000030">
    <property type="protein sequence ID" value="PIV10299.1"/>
    <property type="molecule type" value="Genomic_DNA"/>
</dbReference>
<dbReference type="FunFam" id="2.30.30.60:FF:000001">
    <property type="entry name" value="MscS Mechanosensitive ion channel"/>
    <property type="match status" value="1"/>
</dbReference>
<dbReference type="InterPro" id="IPR006685">
    <property type="entry name" value="MscS_channel_2nd"/>
</dbReference>
<feature type="domain" description="Mechanosensitive ion channel MscS C-terminal" evidence="8">
    <location>
        <begin position="82"/>
        <end position="170"/>
    </location>
</feature>
<evidence type="ECO:0000313" key="9">
    <source>
        <dbReference type="EMBL" id="PIV10299.1"/>
    </source>
</evidence>
<gene>
    <name evidence="9" type="ORF">COS49_01365</name>
</gene>
<evidence type="ECO:0008006" key="11">
    <source>
        <dbReference type="Google" id="ProtNLM"/>
    </source>
</evidence>
<dbReference type="InterPro" id="IPR049278">
    <property type="entry name" value="MS_channel_C"/>
</dbReference>
<dbReference type="Proteomes" id="UP000229894">
    <property type="component" value="Unassembled WGS sequence"/>
</dbReference>
<comment type="similarity">
    <text evidence="2">Belongs to the MscS (TC 1.A.23) family.</text>
</comment>